<organism evidence="3 4">
    <name type="scientific">Blepharisma stoltei</name>
    <dbReference type="NCBI Taxonomy" id="1481888"/>
    <lineage>
        <taxon>Eukaryota</taxon>
        <taxon>Sar</taxon>
        <taxon>Alveolata</taxon>
        <taxon>Ciliophora</taxon>
        <taxon>Postciliodesmatophora</taxon>
        <taxon>Heterotrichea</taxon>
        <taxon>Heterotrichida</taxon>
        <taxon>Blepharismidae</taxon>
        <taxon>Blepharisma</taxon>
    </lineage>
</organism>
<keyword evidence="4" id="KW-1185">Reference proteome</keyword>
<evidence type="ECO:0000313" key="4">
    <source>
        <dbReference type="Proteomes" id="UP001162131"/>
    </source>
</evidence>
<sequence length="276" mass="31585">MRHSLNHSKIKPYQSKYQGQSQRGGVKFFDNHKNLNSPEFAMTVDTATSSSITPKEAFLKSQERPQNKLNDDTFSSLKTQEKGISAFNEDLKKLKEKLRMKDIELELLKKEEKRSQLKQENLPKLERFAEAGQKNTTEVERNFDSFLKKSPKKLIDLDRSFDVVLNSKKVPDLDKSLDEKRIRINRSVTPVSTNILGGHNTPTKTQNDLLALAWHPVFRQPKFTKSNPKVHASNPITGYTPENYYRESPTARRGMAEYGNNIVGNASTLQMKGQFV</sequence>
<accession>A0AAU9J3C5</accession>
<proteinExistence type="predicted"/>
<evidence type="ECO:0000313" key="3">
    <source>
        <dbReference type="EMBL" id="CAG9321395.1"/>
    </source>
</evidence>
<evidence type="ECO:0000256" key="1">
    <source>
        <dbReference type="SAM" id="Coils"/>
    </source>
</evidence>
<feature type="region of interest" description="Disordered" evidence="2">
    <location>
        <begin position="1"/>
        <end position="22"/>
    </location>
</feature>
<gene>
    <name evidence="3" type="ORF">BSTOLATCC_MIC28677</name>
</gene>
<keyword evidence="1" id="KW-0175">Coiled coil</keyword>
<comment type="caution">
    <text evidence="3">The sequence shown here is derived from an EMBL/GenBank/DDBJ whole genome shotgun (WGS) entry which is preliminary data.</text>
</comment>
<dbReference type="EMBL" id="CAJZBQ010000028">
    <property type="protein sequence ID" value="CAG9321395.1"/>
    <property type="molecule type" value="Genomic_DNA"/>
</dbReference>
<feature type="coiled-coil region" evidence="1">
    <location>
        <begin position="77"/>
        <end position="120"/>
    </location>
</feature>
<name>A0AAU9J3C5_9CILI</name>
<dbReference type="Proteomes" id="UP001162131">
    <property type="component" value="Unassembled WGS sequence"/>
</dbReference>
<dbReference type="AlphaFoldDB" id="A0AAU9J3C5"/>
<reference evidence="3" key="1">
    <citation type="submission" date="2021-09" db="EMBL/GenBank/DDBJ databases">
        <authorList>
            <consortium name="AG Swart"/>
            <person name="Singh M."/>
            <person name="Singh A."/>
            <person name="Seah K."/>
            <person name="Emmerich C."/>
        </authorList>
    </citation>
    <scope>NUCLEOTIDE SEQUENCE</scope>
    <source>
        <strain evidence="3">ATCC30299</strain>
    </source>
</reference>
<protein>
    <submittedName>
        <fullName evidence="3">Uncharacterized protein</fullName>
    </submittedName>
</protein>
<evidence type="ECO:0000256" key="2">
    <source>
        <dbReference type="SAM" id="MobiDB-lite"/>
    </source>
</evidence>
<feature type="compositionally biased region" description="Basic residues" evidence="2">
    <location>
        <begin position="1"/>
        <end position="10"/>
    </location>
</feature>